<dbReference type="GO" id="GO:0043005">
    <property type="term" value="C:neuron projection"/>
    <property type="evidence" value="ECO:0007669"/>
    <property type="project" value="TreeGrafter"/>
</dbReference>
<keyword evidence="8" id="KW-0807">Transducer</keyword>
<keyword evidence="5" id="KW-0297">G-protein coupled receptor</keyword>
<dbReference type="AlphaFoldDB" id="Q4SPQ8"/>
<dbReference type="EMBL" id="CAAE01014537">
    <property type="protein sequence ID" value="CAF97374.1"/>
    <property type="molecule type" value="Genomic_DNA"/>
</dbReference>
<evidence type="ECO:0000256" key="9">
    <source>
        <dbReference type="SAM" id="MobiDB-lite"/>
    </source>
</evidence>
<dbReference type="SUPFAM" id="SSF81321">
    <property type="entry name" value="Family A G protein-coupled receptor-like"/>
    <property type="match status" value="1"/>
</dbReference>
<feature type="transmembrane region" description="Helical" evidence="10">
    <location>
        <begin position="253"/>
        <end position="278"/>
    </location>
</feature>
<evidence type="ECO:0000256" key="4">
    <source>
        <dbReference type="ARBA" id="ARBA00022989"/>
    </source>
</evidence>
<dbReference type="OrthoDB" id="9944911at2759"/>
<feature type="compositionally biased region" description="Polar residues" evidence="9">
    <location>
        <begin position="67"/>
        <end position="80"/>
    </location>
</feature>
<dbReference type="GO" id="GO:0042923">
    <property type="term" value="F:neuropeptide binding"/>
    <property type="evidence" value="ECO:0007669"/>
    <property type="project" value="TreeGrafter"/>
</dbReference>
<dbReference type="PROSITE" id="PS50262">
    <property type="entry name" value="G_PROTEIN_RECEP_F1_2"/>
    <property type="match status" value="1"/>
</dbReference>
<dbReference type="Pfam" id="PF00001">
    <property type="entry name" value="7tm_1"/>
    <property type="match status" value="1"/>
</dbReference>
<feature type="domain" description="G-protein coupled receptors family 1 profile" evidence="11">
    <location>
        <begin position="115"/>
        <end position="420"/>
    </location>
</feature>
<dbReference type="GO" id="GO:0005886">
    <property type="term" value="C:plasma membrane"/>
    <property type="evidence" value="ECO:0007669"/>
    <property type="project" value="UniProtKB-SubCell"/>
</dbReference>
<evidence type="ECO:0000259" key="11">
    <source>
        <dbReference type="PROSITE" id="PS50262"/>
    </source>
</evidence>
<evidence type="ECO:0000256" key="2">
    <source>
        <dbReference type="ARBA" id="ARBA00022475"/>
    </source>
</evidence>
<name>Q4SPQ8_TETNG</name>
<keyword evidence="4 10" id="KW-1133">Transmembrane helix</keyword>
<evidence type="ECO:0000256" key="1">
    <source>
        <dbReference type="ARBA" id="ARBA00004651"/>
    </source>
</evidence>
<feature type="transmembrane region" description="Helical" evidence="10">
    <location>
        <begin position="211"/>
        <end position="233"/>
    </location>
</feature>
<feature type="transmembrane region" description="Helical" evidence="10">
    <location>
        <begin position="371"/>
        <end position="391"/>
    </location>
</feature>
<proteinExistence type="predicted"/>
<keyword evidence="2" id="KW-1003">Cell membrane</keyword>
<organism evidence="12">
    <name type="scientific">Tetraodon nigroviridis</name>
    <name type="common">Spotted green pufferfish</name>
    <name type="synonym">Chelonodon nigroviridis</name>
    <dbReference type="NCBI Taxonomy" id="99883"/>
    <lineage>
        <taxon>Eukaryota</taxon>
        <taxon>Metazoa</taxon>
        <taxon>Chordata</taxon>
        <taxon>Craniata</taxon>
        <taxon>Vertebrata</taxon>
        <taxon>Euteleostomi</taxon>
        <taxon>Actinopterygii</taxon>
        <taxon>Neopterygii</taxon>
        <taxon>Teleostei</taxon>
        <taxon>Neoteleostei</taxon>
        <taxon>Acanthomorphata</taxon>
        <taxon>Eupercaria</taxon>
        <taxon>Tetraodontiformes</taxon>
        <taxon>Tetradontoidea</taxon>
        <taxon>Tetraodontidae</taxon>
        <taxon>Tetraodon</taxon>
    </lineage>
</organism>
<dbReference type="CDD" id="cd15011">
    <property type="entry name" value="7tmA_GPR149"/>
    <property type="match status" value="1"/>
</dbReference>
<comment type="subcellular location">
    <subcellularLocation>
        <location evidence="1">Cell membrane</location>
        <topology evidence="1">Multi-pass membrane protein</topology>
    </subcellularLocation>
</comment>
<dbReference type="GO" id="GO:0004930">
    <property type="term" value="F:G protein-coupled receptor activity"/>
    <property type="evidence" value="ECO:0007669"/>
    <property type="project" value="UniProtKB-KW"/>
</dbReference>
<dbReference type="InterPro" id="IPR000276">
    <property type="entry name" value="GPCR_Rhodpsn"/>
</dbReference>
<dbReference type="KEGG" id="tng:GSTEN00014714G001"/>
<reference evidence="12" key="1">
    <citation type="journal article" date="2004" name="Nature">
        <title>Genome duplication in the teleost fish Tetraodon nigroviridis reveals the early vertebrate proto-karyotype.</title>
        <authorList>
            <person name="Jaillon O."/>
            <person name="Aury J.-M."/>
            <person name="Brunet F."/>
            <person name="Petit J.-L."/>
            <person name="Stange-Thomann N."/>
            <person name="Mauceli E."/>
            <person name="Bouneau L."/>
            <person name="Fischer C."/>
            <person name="Ozouf-Costaz C."/>
            <person name="Bernot A."/>
            <person name="Nicaud S."/>
            <person name="Jaffe D."/>
            <person name="Fisher S."/>
            <person name="Lutfalla G."/>
            <person name="Dossat C."/>
            <person name="Segurens B."/>
            <person name="Dasilva C."/>
            <person name="Salanoubat M."/>
            <person name="Levy M."/>
            <person name="Boudet N."/>
            <person name="Castellano S."/>
            <person name="Anthouard V."/>
            <person name="Jubin C."/>
            <person name="Castelli V."/>
            <person name="Katinka M."/>
            <person name="Vacherie B."/>
            <person name="Biemont C."/>
            <person name="Skalli Z."/>
            <person name="Cattolico L."/>
            <person name="Poulain J."/>
            <person name="De Berardinis V."/>
            <person name="Cruaud C."/>
            <person name="Duprat S."/>
            <person name="Brottier P."/>
            <person name="Coutanceau J.-P."/>
            <person name="Gouzy J."/>
            <person name="Parra G."/>
            <person name="Lardier G."/>
            <person name="Chapple C."/>
            <person name="McKernan K.J."/>
            <person name="McEwan P."/>
            <person name="Bosak S."/>
            <person name="Kellis M."/>
            <person name="Volff J.-N."/>
            <person name="Guigo R."/>
            <person name="Zody M.C."/>
            <person name="Mesirov J."/>
            <person name="Lindblad-Toh K."/>
            <person name="Birren B."/>
            <person name="Nusbaum C."/>
            <person name="Kahn D."/>
            <person name="Robinson-Rechavi M."/>
            <person name="Laudet V."/>
            <person name="Schachter V."/>
            <person name="Quetier F."/>
            <person name="Saurin W."/>
            <person name="Scarpelli C."/>
            <person name="Wincker P."/>
            <person name="Lander E.S."/>
            <person name="Weissenbach J."/>
            <person name="Roest Crollius H."/>
        </authorList>
    </citation>
    <scope>NUCLEOTIDE SEQUENCE [LARGE SCALE GENOMIC DNA]</scope>
</reference>
<evidence type="ECO:0000256" key="6">
    <source>
        <dbReference type="ARBA" id="ARBA00023136"/>
    </source>
</evidence>
<evidence type="ECO:0000256" key="5">
    <source>
        <dbReference type="ARBA" id="ARBA00023040"/>
    </source>
</evidence>
<accession>Q4SPQ8</accession>
<keyword evidence="6 10" id="KW-0472">Membrane</keyword>
<evidence type="ECO:0000256" key="10">
    <source>
        <dbReference type="SAM" id="Phobius"/>
    </source>
</evidence>
<dbReference type="GO" id="GO:0007218">
    <property type="term" value="P:neuropeptide signaling pathway"/>
    <property type="evidence" value="ECO:0007669"/>
    <property type="project" value="TreeGrafter"/>
</dbReference>
<sequence length="834" mass="91294">MSTARWNFGSNALILVPKSSQGISPISSTAAGNILEFGVDDSEHAGEPRPSHRKCQNGELHSLIMTTTHSSSPAPNQSDPSVDPSEKTDPAGLERQIRLLLFGLCVTIAAATFAGGVYSLLSLLRARRKTSLCLIVASMSVDDLLSVVPLSLFMLFQWETDGREGSASLCTLSGLLYVFQGVSSNMKACLIAAYTFYVTKRFGVLQSIRRPVRVMWAIAGVWAVSLTVSVLPLCGWGSFAQASLGCFPKSDSFYILLLFALYSLCFCGLLFFFIPLTYQLLCSREPQRTLLDPSYLQMAGGLDGSPPFCDLQSFSRHSLNKSFGAYNELNPSSCRTEVRERGSSCVPPGNGQETAAVEDTPVVFAQKRFSMILAIVRIILWMPLMTTVLLRHVLNASISSLETLSFFLTLLAPAVTPLFVLSERWIHMPCGCFINCKQAPRRGPSGKQFTGKEECKTRQIHSEGDKLTDSFLAVKKRRFEFNLSFQQGYGVYKLSHATLSPALENPACRTYFNCDFSHPRLDVLETGGLSNLGPDFDLSTPCPADSSSHANLLLEAGLSKALAEHPPVPRENHEEDADFRCLASLASHQDNDLGDTSSVFEGAERRLSHEVCRKIELTDWEWCRSKSERTPRQGTVSLQAPTGKTLSLSTYEVSSDGLTISPNNAKKVEVYRSKSVGHEPSADEAASGGQAEDGNISAGLGMDIALGMGVGVAVGDTNVKIHLEVLEICDNEEAMDSVSIISNISQSSTHTRSPSLRYSRRENRFVSCDLGETASYSLLIPGSSNPEVESINISIPDTVEAHRQNSLRQTRESLGYREEIQLLNEAYMRQAEER</sequence>
<evidence type="ECO:0000256" key="8">
    <source>
        <dbReference type="ARBA" id="ARBA00023224"/>
    </source>
</evidence>
<comment type="caution">
    <text evidence="12">The sequence shown here is derived from an EMBL/GenBank/DDBJ whole genome shotgun (WGS) entry which is preliminary data.</text>
</comment>
<keyword evidence="7" id="KW-0675">Receptor</keyword>
<protein>
    <submittedName>
        <fullName evidence="12">(spotted green pufferfish) hypothetical protein</fullName>
    </submittedName>
</protein>
<feature type="transmembrane region" description="Helical" evidence="10">
    <location>
        <begin position="176"/>
        <end position="199"/>
    </location>
</feature>
<dbReference type="PANTHER" id="PTHR24229:SF32">
    <property type="entry name" value="G-PROTEIN COUPLED RECEPTOR 149-RELATED"/>
    <property type="match status" value="1"/>
</dbReference>
<feature type="region of interest" description="Disordered" evidence="9">
    <location>
        <begin position="67"/>
        <end position="89"/>
    </location>
</feature>
<dbReference type="Gene3D" id="1.20.1070.10">
    <property type="entry name" value="Rhodopsin 7-helix transmembrane proteins"/>
    <property type="match status" value="1"/>
</dbReference>
<reference evidence="12" key="2">
    <citation type="submission" date="2004-02" db="EMBL/GenBank/DDBJ databases">
        <authorList>
            <consortium name="Genoscope"/>
            <consortium name="Whitehead Institute Centre for Genome Research"/>
        </authorList>
    </citation>
    <scope>NUCLEOTIDE SEQUENCE</scope>
</reference>
<evidence type="ECO:0000313" key="12">
    <source>
        <dbReference type="EMBL" id="CAF97374.1"/>
    </source>
</evidence>
<evidence type="ECO:0000256" key="3">
    <source>
        <dbReference type="ARBA" id="ARBA00022692"/>
    </source>
</evidence>
<dbReference type="InterPro" id="IPR017452">
    <property type="entry name" value="GPCR_Rhodpsn_7TM"/>
</dbReference>
<feature type="transmembrane region" description="Helical" evidence="10">
    <location>
        <begin position="99"/>
        <end position="121"/>
    </location>
</feature>
<evidence type="ECO:0000256" key="7">
    <source>
        <dbReference type="ARBA" id="ARBA00023170"/>
    </source>
</evidence>
<dbReference type="PANTHER" id="PTHR24229">
    <property type="entry name" value="NEUROPEPTIDES RECEPTOR"/>
    <property type="match status" value="1"/>
</dbReference>
<keyword evidence="3 10" id="KW-0812">Transmembrane</keyword>
<gene>
    <name evidence="12" type="ORF">GSTENG00014714001</name>
</gene>
<feature type="transmembrane region" description="Helical" evidence="10">
    <location>
        <begin position="133"/>
        <end position="156"/>
    </location>
</feature>
<feature type="non-terminal residue" evidence="12">
    <location>
        <position position="834"/>
    </location>
</feature>